<proteinExistence type="predicted"/>
<organism evidence="2 3">
    <name type="scientific">Cirrhinus molitorella</name>
    <name type="common">mud carp</name>
    <dbReference type="NCBI Taxonomy" id="172907"/>
    <lineage>
        <taxon>Eukaryota</taxon>
        <taxon>Metazoa</taxon>
        <taxon>Chordata</taxon>
        <taxon>Craniata</taxon>
        <taxon>Vertebrata</taxon>
        <taxon>Euteleostomi</taxon>
        <taxon>Actinopterygii</taxon>
        <taxon>Neopterygii</taxon>
        <taxon>Teleostei</taxon>
        <taxon>Ostariophysi</taxon>
        <taxon>Cypriniformes</taxon>
        <taxon>Cyprinidae</taxon>
        <taxon>Labeoninae</taxon>
        <taxon>Labeonini</taxon>
        <taxon>Cirrhinus</taxon>
    </lineage>
</organism>
<evidence type="ECO:0000256" key="1">
    <source>
        <dbReference type="SAM" id="MobiDB-lite"/>
    </source>
</evidence>
<keyword evidence="3" id="KW-1185">Reference proteome</keyword>
<gene>
    <name evidence="2" type="ORF">QQF64_004727</name>
</gene>
<dbReference type="EMBL" id="JAYMGO010000012">
    <property type="protein sequence ID" value="KAL1264372.1"/>
    <property type="molecule type" value="Genomic_DNA"/>
</dbReference>
<comment type="caution">
    <text evidence="2">The sequence shown here is derived from an EMBL/GenBank/DDBJ whole genome shotgun (WGS) entry which is preliminary data.</text>
</comment>
<protein>
    <submittedName>
        <fullName evidence="2">Uncharacterized protein</fullName>
    </submittedName>
</protein>
<sequence length="83" mass="9109">MLLISLSCGIGEVGLQGGENRERKLNRKEGGPTFRRARHGEKDRGEIQRRFSEETRHCRAVASGGGLLLGETGKTETALLRGF</sequence>
<feature type="region of interest" description="Disordered" evidence="1">
    <location>
        <begin position="21"/>
        <end position="46"/>
    </location>
</feature>
<evidence type="ECO:0000313" key="2">
    <source>
        <dbReference type="EMBL" id="KAL1264372.1"/>
    </source>
</evidence>
<accession>A0ABR3MK09</accession>
<evidence type="ECO:0000313" key="3">
    <source>
        <dbReference type="Proteomes" id="UP001558613"/>
    </source>
</evidence>
<feature type="compositionally biased region" description="Basic and acidic residues" evidence="1">
    <location>
        <begin position="21"/>
        <end position="30"/>
    </location>
</feature>
<name>A0ABR3MK09_9TELE</name>
<reference evidence="2 3" key="1">
    <citation type="submission" date="2023-09" db="EMBL/GenBank/DDBJ databases">
        <authorList>
            <person name="Wang M."/>
        </authorList>
    </citation>
    <scope>NUCLEOTIDE SEQUENCE [LARGE SCALE GENOMIC DNA]</scope>
    <source>
        <strain evidence="2">GT-2023</strain>
        <tissue evidence="2">Liver</tissue>
    </source>
</reference>
<dbReference type="Proteomes" id="UP001558613">
    <property type="component" value="Unassembled WGS sequence"/>
</dbReference>